<reference evidence="1" key="1">
    <citation type="submission" date="2020-10" db="EMBL/GenBank/DDBJ databases">
        <title>Taxonomic study of unclassified bacteria belonging to the class Ktedonobacteria.</title>
        <authorList>
            <person name="Yabe S."/>
            <person name="Wang C.M."/>
            <person name="Zheng Y."/>
            <person name="Sakai Y."/>
            <person name="Cavaletti L."/>
            <person name="Monciardini P."/>
            <person name="Donadio S."/>
        </authorList>
    </citation>
    <scope>NUCLEOTIDE SEQUENCE</scope>
    <source>
        <strain evidence="1">ID150040</strain>
    </source>
</reference>
<dbReference type="EMBL" id="BNJK01000001">
    <property type="protein sequence ID" value="GHO96257.1"/>
    <property type="molecule type" value="Genomic_DNA"/>
</dbReference>
<protein>
    <submittedName>
        <fullName evidence="1">Uncharacterized protein</fullName>
    </submittedName>
</protein>
<dbReference type="GO" id="GO:0003677">
    <property type="term" value="F:DNA binding"/>
    <property type="evidence" value="ECO:0007669"/>
    <property type="project" value="InterPro"/>
</dbReference>
<dbReference type="AlphaFoldDB" id="A0A8J3N6M1"/>
<accession>A0A8J3N6M1</accession>
<dbReference type="SUPFAM" id="SSF47413">
    <property type="entry name" value="lambda repressor-like DNA-binding domains"/>
    <property type="match status" value="1"/>
</dbReference>
<gene>
    <name evidence="1" type="ORF">KSF_063050</name>
</gene>
<keyword evidence="2" id="KW-1185">Reference proteome</keyword>
<sequence>MLVREIEFLLAPQVFEEIISPIKELLGKEFVALRRKRNVKRTSVSQSTNISHGSLTSIEFGNDRGRTLRAYLKYAQYLDTTLSEIFTCIAYKMPSNEYASMYIEKKMSEENDIILAVKEAIGILVSKGESITRKKISHLTYISNDIFKKHDSILEIIEENRSKYKKMQKDIYEHDLLYKARDAINYLNERKEPITYKTVGKIIGIHRNAFSRYPSLESFVKENYVYSYQRKGELQEQSLIIEVNKAIKYLQDREEEVTFLALSKIIGTTVWSLRTNASVRRIVLSLSKSQKEEDILPKVLEVIKYLEDIGVGVTTKTICQTIPIHRDRLRSNYQVWDLVTQKTCEYRLSMGNHQKQEEILLSMVKNAIQEITTRGEKVTQARVCEVLNITRQCMRKYSNANAAIKQFVEVQRQQREDDLLIRVQIAIKSLIDNDQIVTPEAIGELISVAPGSLSYHHSVATFIRKAINKQKQMMRLQQRIWKEEEIIQKVHEEVMRLQQLGKRVSVTAIMKNLRMGYATLRYYPKAKKLVDTFKIKNKLK</sequence>
<dbReference type="Proteomes" id="UP000597444">
    <property type="component" value="Unassembled WGS sequence"/>
</dbReference>
<organism evidence="1 2">
    <name type="scientific">Reticulibacter mediterranei</name>
    <dbReference type="NCBI Taxonomy" id="2778369"/>
    <lineage>
        <taxon>Bacteria</taxon>
        <taxon>Bacillati</taxon>
        <taxon>Chloroflexota</taxon>
        <taxon>Ktedonobacteria</taxon>
        <taxon>Ktedonobacterales</taxon>
        <taxon>Reticulibacteraceae</taxon>
        <taxon>Reticulibacter</taxon>
    </lineage>
</organism>
<proteinExistence type="predicted"/>
<dbReference type="InterPro" id="IPR010982">
    <property type="entry name" value="Lambda_DNA-bd_dom_sf"/>
</dbReference>
<name>A0A8J3N6M1_9CHLR</name>
<comment type="caution">
    <text evidence="1">The sequence shown here is derived from an EMBL/GenBank/DDBJ whole genome shotgun (WGS) entry which is preliminary data.</text>
</comment>
<evidence type="ECO:0000313" key="2">
    <source>
        <dbReference type="Proteomes" id="UP000597444"/>
    </source>
</evidence>
<evidence type="ECO:0000313" key="1">
    <source>
        <dbReference type="EMBL" id="GHO96257.1"/>
    </source>
</evidence>